<proteinExistence type="predicted"/>
<dbReference type="GO" id="GO:0071561">
    <property type="term" value="C:nucleus-vacuole junction"/>
    <property type="evidence" value="ECO:0007669"/>
    <property type="project" value="TreeGrafter"/>
</dbReference>
<sequence length="177" mass="20293">MKPSKSSIDVSEILAKYNSKVCVYGVRGQCECIHGWNVLSSPFVEDEYMFIMERSYISFNLENRLGTRPFLEKIEKKWILFQLLKAVSSLHNKNIVHGDIKSENVLISTGGWAYLSDIGNYKPTFLPENNPSDFYLFFDASEKRSCCIAPERFFNPSSHKESAAYGFDLKKAMDIFS</sequence>
<keyword evidence="1" id="KW-0853">WD repeat</keyword>
<protein>
    <submittedName>
        <fullName evidence="3">Serine/threonine-protein kinase domain-containing protein 6</fullName>
    </submittedName>
</protein>
<dbReference type="PANTHER" id="PTHR17583:SF0">
    <property type="entry name" value="PHOSPHOINOSITIDE 3-KINASE REGULATORY SUBUNIT 4"/>
    <property type="match status" value="1"/>
</dbReference>
<dbReference type="Gene3D" id="1.10.510.10">
    <property type="entry name" value="Transferase(Phosphotransferase) domain 1"/>
    <property type="match status" value="1"/>
</dbReference>
<name>A0A075B155_ROZAC</name>
<dbReference type="InterPro" id="IPR000719">
    <property type="entry name" value="Prot_kinase_dom"/>
</dbReference>
<feature type="non-terminal residue" evidence="3">
    <location>
        <position position="177"/>
    </location>
</feature>
<evidence type="ECO:0000313" key="4">
    <source>
        <dbReference type="Proteomes" id="UP000030755"/>
    </source>
</evidence>
<dbReference type="SUPFAM" id="SSF56112">
    <property type="entry name" value="Protein kinase-like (PK-like)"/>
    <property type="match status" value="1"/>
</dbReference>
<feature type="domain" description="Protein kinase" evidence="2">
    <location>
        <begin position="1"/>
        <end position="177"/>
    </location>
</feature>
<dbReference type="HOGENOM" id="CLU_1528816_0_0_1"/>
<reference evidence="3 4" key="1">
    <citation type="journal article" date="2013" name="Curr. Biol.">
        <title>Shared signatures of parasitism and phylogenomics unite Cryptomycota and microsporidia.</title>
        <authorList>
            <person name="James T.Y."/>
            <person name="Pelin A."/>
            <person name="Bonen L."/>
            <person name="Ahrendt S."/>
            <person name="Sain D."/>
            <person name="Corradi N."/>
            <person name="Stajich J.E."/>
        </authorList>
    </citation>
    <scope>NUCLEOTIDE SEQUENCE [LARGE SCALE GENOMIC DNA]</scope>
    <source>
        <strain evidence="3 4">CSF55</strain>
    </source>
</reference>
<dbReference type="GO" id="GO:0045324">
    <property type="term" value="P:late endosome to vacuole transport"/>
    <property type="evidence" value="ECO:0007669"/>
    <property type="project" value="InterPro"/>
</dbReference>
<evidence type="ECO:0000259" key="2">
    <source>
        <dbReference type="PROSITE" id="PS50011"/>
    </source>
</evidence>
<dbReference type="AlphaFoldDB" id="A0A075B155"/>
<keyword evidence="4" id="KW-1185">Reference proteome</keyword>
<dbReference type="GO" id="GO:0006623">
    <property type="term" value="P:protein targeting to vacuole"/>
    <property type="evidence" value="ECO:0007669"/>
    <property type="project" value="TreeGrafter"/>
</dbReference>
<gene>
    <name evidence="3" type="ORF">O9G_005528</name>
</gene>
<evidence type="ECO:0000256" key="1">
    <source>
        <dbReference type="ARBA" id="ARBA00022574"/>
    </source>
</evidence>
<dbReference type="GO" id="GO:0016236">
    <property type="term" value="P:macroautophagy"/>
    <property type="evidence" value="ECO:0007669"/>
    <property type="project" value="InterPro"/>
</dbReference>
<accession>A0A075B155</accession>
<dbReference type="PROSITE" id="PS50011">
    <property type="entry name" value="PROTEIN_KINASE_DOM"/>
    <property type="match status" value="1"/>
</dbReference>
<dbReference type="Pfam" id="PF00069">
    <property type="entry name" value="Pkinase"/>
    <property type="match status" value="1"/>
</dbReference>
<dbReference type="InterPro" id="IPR008271">
    <property type="entry name" value="Ser/Thr_kinase_AS"/>
</dbReference>
<organism evidence="3 4">
    <name type="scientific">Rozella allomycis (strain CSF55)</name>
    <dbReference type="NCBI Taxonomy" id="988480"/>
    <lineage>
        <taxon>Eukaryota</taxon>
        <taxon>Fungi</taxon>
        <taxon>Fungi incertae sedis</taxon>
        <taxon>Cryptomycota</taxon>
        <taxon>Cryptomycota incertae sedis</taxon>
        <taxon>Rozella</taxon>
    </lineage>
</organism>
<dbReference type="EMBL" id="KE560612">
    <property type="protein sequence ID" value="EPZ36261.1"/>
    <property type="molecule type" value="Genomic_DNA"/>
</dbReference>
<dbReference type="GO" id="GO:0034272">
    <property type="term" value="C:phosphatidylinositol 3-kinase complex, class III, type II"/>
    <property type="evidence" value="ECO:0007669"/>
    <property type="project" value="TreeGrafter"/>
</dbReference>
<evidence type="ECO:0000313" key="3">
    <source>
        <dbReference type="EMBL" id="EPZ36261.1"/>
    </source>
</evidence>
<dbReference type="STRING" id="988480.A0A075B155"/>
<dbReference type="InterPro" id="IPR011009">
    <property type="entry name" value="Kinase-like_dom_sf"/>
</dbReference>
<keyword evidence="3" id="KW-0418">Kinase</keyword>
<dbReference type="PANTHER" id="PTHR17583">
    <property type="entry name" value="PHOSPHOINOSITIDE 3-KINASE REGULATORY SUBUNIT 4"/>
    <property type="match status" value="1"/>
</dbReference>
<dbReference type="PROSITE" id="PS00108">
    <property type="entry name" value="PROTEIN_KINASE_ST"/>
    <property type="match status" value="1"/>
</dbReference>
<dbReference type="OrthoDB" id="242910at2759"/>
<dbReference type="GO" id="GO:0005524">
    <property type="term" value="F:ATP binding"/>
    <property type="evidence" value="ECO:0007669"/>
    <property type="project" value="InterPro"/>
</dbReference>
<dbReference type="Proteomes" id="UP000030755">
    <property type="component" value="Unassembled WGS sequence"/>
</dbReference>
<dbReference type="GO" id="GO:0005770">
    <property type="term" value="C:late endosome"/>
    <property type="evidence" value="ECO:0007669"/>
    <property type="project" value="TreeGrafter"/>
</dbReference>
<dbReference type="InterPro" id="IPR045162">
    <property type="entry name" value="Vps15-like"/>
</dbReference>
<keyword evidence="3" id="KW-0808">Transferase</keyword>
<dbReference type="GO" id="GO:0034271">
    <property type="term" value="C:phosphatidylinositol 3-kinase complex, class III, type I"/>
    <property type="evidence" value="ECO:0007669"/>
    <property type="project" value="TreeGrafter"/>
</dbReference>
<dbReference type="GO" id="GO:0004674">
    <property type="term" value="F:protein serine/threonine kinase activity"/>
    <property type="evidence" value="ECO:0007669"/>
    <property type="project" value="InterPro"/>
</dbReference>